<comment type="catalytic activity">
    <reaction evidence="1">
        <text>ATP + protein L-histidine = ADP + protein N-phospho-L-histidine.</text>
        <dbReference type="EC" id="2.7.13.3"/>
    </reaction>
</comment>
<accession>A0ABW4I105</accession>
<dbReference type="EMBL" id="JBHUDY010000001">
    <property type="protein sequence ID" value="MFD1611088.1"/>
    <property type="molecule type" value="Genomic_DNA"/>
</dbReference>
<dbReference type="PROSITE" id="PS50112">
    <property type="entry name" value="PAS"/>
    <property type="match status" value="1"/>
</dbReference>
<dbReference type="InterPro" id="IPR001789">
    <property type="entry name" value="Sig_transdc_resp-reg_receiver"/>
</dbReference>
<dbReference type="EC" id="2.7.13.3" evidence="2"/>
<dbReference type="SUPFAM" id="SSF55874">
    <property type="entry name" value="ATPase domain of HSP90 chaperone/DNA topoisomerase II/histidine kinase"/>
    <property type="match status" value="1"/>
</dbReference>
<evidence type="ECO:0000256" key="3">
    <source>
        <dbReference type="ARBA" id="ARBA00022553"/>
    </source>
</evidence>
<dbReference type="PANTHER" id="PTHR43065">
    <property type="entry name" value="SENSOR HISTIDINE KINASE"/>
    <property type="match status" value="1"/>
</dbReference>
<dbReference type="InterPro" id="IPR013656">
    <property type="entry name" value="PAS_4"/>
</dbReference>
<dbReference type="InterPro" id="IPR000700">
    <property type="entry name" value="PAS-assoc_C"/>
</dbReference>
<evidence type="ECO:0000313" key="10">
    <source>
        <dbReference type="Proteomes" id="UP001597115"/>
    </source>
</evidence>
<dbReference type="PROSITE" id="PS50110">
    <property type="entry name" value="RESPONSE_REGULATORY"/>
    <property type="match status" value="1"/>
</dbReference>
<feature type="domain" description="Histidine kinase" evidence="5">
    <location>
        <begin position="439"/>
        <end position="658"/>
    </location>
</feature>
<dbReference type="SMART" id="SM00086">
    <property type="entry name" value="PAC"/>
    <property type="match status" value="1"/>
</dbReference>
<evidence type="ECO:0000256" key="2">
    <source>
        <dbReference type="ARBA" id="ARBA00012438"/>
    </source>
</evidence>
<dbReference type="InterPro" id="IPR000014">
    <property type="entry name" value="PAS"/>
</dbReference>
<dbReference type="SMART" id="SM00388">
    <property type="entry name" value="HisKA"/>
    <property type="match status" value="1"/>
</dbReference>
<dbReference type="SUPFAM" id="SSF52172">
    <property type="entry name" value="CheY-like"/>
    <property type="match status" value="1"/>
</dbReference>
<dbReference type="Gene3D" id="1.10.287.130">
    <property type="match status" value="1"/>
</dbReference>
<organism evidence="9 10">
    <name type="scientific">Sphingomonas tabacisoli</name>
    <dbReference type="NCBI Taxonomy" id="2249466"/>
    <lineage>
        <taxon>Bacteria</taxon>
        <taxon>Pseudomonadati</taxon>
        <taxon>Pseudomonadota</taxon>
        <taxon>Alphaproteobacteria</taxon>
        <taxon>Sphingomonadales</taxon>
        <taxon>Sphingomonadaceae</taxon>
        <taxon>Sphingomonas</taxon>
    </lineage>
</organism>
<name>A0ABW4I105_9SPHN</name>
<proteinExistence type="predicted"/>
<sequence length="802" mass="87792">MKRTTVSERALVLAPGGRDAAVACAMLHEAGIDADPCSTLGCLLEELDKGAALVVVTEEALATSDLHPLSGWIESQQEWSDLPFVLLTQRGGGLERNPSAKRYLDVLGNVTFLERPFHPTTLVSLVQSALRGRLRQYEARARLQALRDGEERYRTLFNSIDEGFCVIEFVDGPHGPLSDYVHVEANPAYERHAGIPNVVGQYVRQMVPDEADGWVELYGSVLRTGEPIRFERELVATGRHLEIAASRVEPPERRQVAVLFQDITHRREVEEALAASEAKFRAITDSIDQMIWSTTPDGYHDYFNQRWYDYTGVPEGSTDGEAWNGVFHPDDQERTWAVWRHSLTTGEPYHIEYRLRHHSGQYRWVLGRALPVRNAAGEIVRWYGSCTDIDDEIRAREVLAQSHEELERLVAERTAEREIALAQLHEAQKLETVGQLTGGVAHDFNNLLTPITGALDLLNRRDNDARTARLIDGALQSAERAKTLVQRLLGFARRQSLQSRPVDLGTLVESMRDLIASSIGPSVELHIAVAPDMPPAQVDPNQLELAVLNLCVNARDAMPDGGVLTVAVEQAVVGPHSTPGLAPGAYIRMSVIDTGIGMDESTLARAIEPFFSTKEIGRGTGLGLSMVHGLAAQLGGSFALSSVPGEGTRADLYLPLAPAGAHAEGVRLSGKTVDPGQPLSILLVDDEELVRAGTAEMLRDLGHTVTEAASGLEALAILGTIPTLDAVVTDYMMPRMNGAELAERLRERVADLPVLIITGYAGGDLELDFPQLAKPFRQADIAAALRRLTARGSNIVSFSRKR</sequence>
<dbReference type="PROSITE" id="PS50109">
    <property type="entry name" value="HIS_KIN"/>
    <property type="match status" value="1"/>
</dbReference>
<dbReference type="SMART" id="SM00091">
    <property type="entry name" value="PAS"/>
    <property type="match status" value="2"/>
</dbReference>
<dbReference type="RefSeq" id="WP_380887378.1">
    <property type="nucleotide sequence ID" value="NZ_JBHUDY010000001.1"/>
</dbReference>
<dbReference type="PROSITE" id="PS50113">
    <property type="entry name" value="PAC"/>
    <property type="match status" value="1"/>
</dbReference>
<dbReference type="Gene3D" id="3.30.450.20">
    <property type="entry name" value="PAS domain"/>
    <property type="match status" value="2"/>
</dbReference>
<feature type="domain" description="PAS" evidence="7">
    <location>
        <begin position="276"/>
        <end position="346"/>
    </location>
</feature>
<dbReference type="CDD" id="cd00130">
    <property type="entry name" value="PAS"/>
    <property type="match status" value="1"/>
</dbReference>
<evidence type="ECO:0000259" key="5">
    <source>
        <dbReference type="PROSITE" id="PS50109"/>
    </source>
</evidence>
<evidence type="ECO:0000256" key="4">
    <source>
        <dbReference type="PROSITE-ProRule" id="PRU00169"/>
    </source>
</evidence>
<comment type="caution">
    <text evidence="9">The sequence shown here is derived from an EMBL/GenBank/DDBJ whole genome shotgun (WGS) entry which is preliminary data.</text>
</comment>
<keyword evidence="10" id="KW-1185">Reference proteome</keyword>
<protein>
    <recommendedName>
        <fullName evidence="2">histidine kinase</fullName>
        <ecNumber evidence="2">2.7.13.3</ecNumber>
    </recommendedName>
</protein>
<evidence type="ECO:0000313" key="9">
    <source>
        <dbReference type="EMBL" id="MFD1611088.1"/>
    </source>
</evidence>
<dbReference type="NCBIfam" id="TIGR00229">
    <property type="entry name" value="sensory_box"/>
    <property type="match status" value="1"/>
</dbReference>
<dbReference type="InterPro" id="IPR013655">
    <property type="entry name" value="PAS_fold_3"/>
</dbReference>
<gene>
    <name evidence="9" type="ORF">ACFSCW_04655</name>
</gene>
<dbReference type="Pfam" id="PF00072">
    <property type="entry name" value="Response_reg"/>
    <property type="match status" value="1"/>
</dbReference>
<feature type="domain" description="Response regulatory" evidence="6">
    <location>
        <begin position="680"/>
        <end position="789"/>
    </location>
</feature>
<feature type="modified residue" description="4-aspartylphosphate" evidence="4">
    <location>
        <position position="730"/>
    </location>
</feature>
<dbReference type="SUPFAM" id="SSF55785">
    <property type="entry name" value="PYP-like sensor domain (PAS domain)"/>
    <property type="match status" value="2"/>
</dbReference>
<dbReference type="Pfam" id="PF08447">
    <property type="entry name" value="PAS_3"/>
    <property type="match status" value="1"/>
</dbReference>
<dbReference type="PRINTS" id="PR00344">
    <property type="entry name" value="BCTRLSENSOR"/>
</dbReference>
<dbReference type="CDD" id="cd00082">
    <property type="entry name" value="HisKA"/>
    <property type="match status" value="1"/>
</dbReference>
<evidence type="ECO:0000259" key="6">
    <source>
        <dbReference type="PROSITE" id="PS50110"/>
    </source>
</evidence>
<dbReference type="InterPro" id="IPR004358">
    <property type="entry name" value="Sig_transdc_His_kin-like_C"/>
</dbReference>
<evidence type="ECO:0000259" key="7">
    <source>
        <dbReference type="PROSITE" id="PS50112"/>
    </source>
</evidence>
<dbReference type="Pfam" id="PF08448">
    <property type="entry name" value="PAS_4"/>
    <property type="match status" value="1"/>
</dbReference>
<evidence type="ECO:0000256" key="1">
    <source>
        <dbReference type="ARBA" id="ARBA00000085"/>
    </source>
</evidence>
<dbReference type="SMART" id="SM00448">
    <property type="entry name" value="REC"/>
    <property type="match status" value="1"/>
</dbReference>
<dbReference type="Proteomes" id="UP001597115">
    <property type="component" value="Unassembled WGS sequence"/>
</dbReference>
<dbReference type="InterPro" id="IPR003661">
    <property type="entry name" value="HisK_dim/P_dom"/>
</dbReference>
<dbReference type="Pfam" id="PF02518">
    <property type="entry name" value="HATPase_c"/>
    <property type="match status" value="1"/>
</dbReference>
<keyword evidence="3 4" id="KW-0597">Phosphoprotein</keyword>
<dbReference type="InterPro" id="IPR005467">
    <property type="entry name" value="His_kinase_dom"/>
</dbReference>
<dbReference type="InterPro" id="IPR001610">
    <property type="entry name" value="PAC"/>
</dbReference>
<dbReference type="InterPro" id="IPR003594">
    <property type="entry name" value="HATPase_dom"/>
</dbReference>
<feature type="domain" description="PAC" evidence="8">
    <location>
        <begin position="349"/>
        <end position="401"/>
    </location>
</feature>
<dbReference type="PANTHER" id="PTHR43065:SF42">
    <property type="entry name" value="TWO-COMPONENT SENSOR PPRA"/>
    <property type="match status" value="1"/>
</dbReference>
<dbReference type="SMART" id="SM00387">
    <property type="entry name" value="HATPase_c"/>
    <property type="match status" value="1"/>
</dbReference>
<dbReference type="SUPFAM" id="SSF47384">
    <property type="entry name" value="Homodimeric domain of signal transducing histidine kinase"/>
    <property type="match status" value="1"/>
</dbReference>
<reference evidence="10" key="1">
    <citation type="journal article" date="2019" name="Int. J. Syst. Evol. Microbiol.">
        <title>The Global Catalogue of Microorganisms (GCM) 10K type strain sequencing project: providing services to taxonomists for standard genome sequencing and annotation.</title>
        <authorList>
            <consortium name="The Broad Institute Genomics Platform"/>
            <consortium name="The Broad Institute Genome Sequencing Center for Infectious Disease"/>
            <person name="Wu L."/>
            <person name="Ma J."/>
        </authorList>
    </citation>
    <scope>NUCLEOTIDE SEQUENCE [LARGE SCALE GENOMIC DNA]</scope>
    <source>
        <strain evidence="10">CGMCC 1.16275</strain>
    </source>
</reference>
<dbReference type="Gene3D" id="3.30.565.10">
    <property type="entry name" value="Histidine kinase-like ATPase, C-terminal domain"/>
    <property type="match status" value="1"/>
</dbReference>
<dbReference type="InterPro" id="IPR036097">
    <property type="entry name" value="HisK_dim/P_sf"/>
</dbReference>
<evidence type="ECO:0000259" key="8">
    <source>
        <dbReference type="PROSITE" id="PS50113"/>
    </source>
</evidence>
<dbReference type="Pfam" id="PF00512">
    <property type="entry name" value="HisKA"/>
    <property type="match status" value="1"/>
</dbReference>
<dbReference type="InterPro" id="IPR035965">
    <property type="entry name" value="PAS-like_dom_sf"/>
</dbReference>
<dbReference type="InterPro" id="IPR011006">
    <property type="entry name" value="CheY-like_superfamily"/>
</dbReference>
<dbReference type="Gene3D" id="3.40.50.2300">
    <property type="match status" value="1"/>
</dbReference>
<dbReference type="InterPro" id="IPR036890">
    <property type="entry name" value="HATPase_C_sf"/>
</dbReference>